<gene>
    <name evidence="2" type="ORF">SLEP1_g33660</name>
</gene>
<dbReference type="EMBL" id="BPVZ01000064">
    <property type="protein sequence ID" value="GKV23998.1"/>
    <property type="molecule type" value="Genomic_DNA"/>
</dbReference>
<dbReference type="Proteomes" id="UP001054252">
    <property type="component" value="Unassembled WGS sequence"/>
</dbReference>
<protein>
    <submittedName>
        <fullName evidence="2">Uncharacterized protein</fullName>
    </submittedName>
</protein>
<accession>A0AAV5KHF3</accession>
<keyword evidence="3" id="KW-1185">Reference proteome</keyword>
<evidence type="ECO:0000313" key="3">
    <source>
        <dbReference type="Proteomes" id="UP001054252"/>
    </source>
</evidence>
<organism evidence="2 3">
    <name type="scientific">Rubroshorea leprosula</name>
    <dbReference type="NCBI Taxonomy" id="152421"/>
    <lineage>
        <taxon>Eukaryota</taxon>
        <taxon>Viridiplantae</taxon>
        <taxon>Streptophyta</taxon>
        <taxon>Embryophyta</taxon>
        <taxon>Tracheophyta</taxon>
        <taxon>Spermatophyta</taxon>
        <taxon>Magnoliopsida</taxon>
        <taxon>eudicotyledons</taxon>
        <taxon>Gunneridae</taxon>
        <taxon>Pentapetalae</taxon>
        <taxon>rosids</taxon>
        <taxon>malvids</taxon>
        <taxon>Malvales</taxon>
        <taxon>Dipterocarpaceae</taxon>
        <taxon>Rubroshorea</taxon>
    </lineage>
</organism>
<evidence type="ECO:0000313" key="2">
    <source>
        <dbReference type="EMBL" id="GKV23998.1"/>
    </source>
</evidence>
<evidence type="ECO:0000256" key="1">
    <source>
        <dbReference type="SAM" id="MobiDB-lite"/>
    </source>
</evidence>
<dbReference type="AlphaFoldDB" id="A0AAV5KHF3"/>
<feature type="region of interest" description="Disordered" evidence="1">
    <location>
        <begin position="29"/>
        <end position="60"/>
    </location>
</feature>
<reference evidence="2 3" key="1">
    <citation type="journal article" date="2021" name="Commun. Biol.">
        <title>The genome of Shorea leprosula (Dipterocarpaceae) highlights the ecological relevance of drought in aseasonal tropical rainforests.</title>
        <authorList>
            <person name="Ng K.K.S."/>
            <person name="Kobayashi M.J."/>
            <person name="Fawcett J.A."/>
            <person name="Hatakeyama M."/>
            <person name="Paape T."/>
            <person name="Ng C.H."/>
            <person name="Ang C.C."/>
            <person name="Tnah L.H."/>
            <person name="Lee C.T."/>
            <person name="Nishiyama T."/>
            <person name="Sese J."/>
            <person name="O'Brien M.J."/>
            <person name="Copetti D."/>
            <person name="Mohd Noor M.I."/>
            <person name="Ong R.C."/>
            <person name="Putra M."/>
            <person name="Sireger I.Z."/>
            <person name="Indrioko S."/>
            <person name="Kosugi Y."/>
            <person name="Izuno A."/>
            <person name="Isagi Y."/>
            <person name="Lee S.L."/>
            <person name="Shimizu K.K."/>
        </authorList>
    </citation>
    <scope>NUCLEOTIDE SEQUENCE [LARGE SCALE GENOMIC DNA]</scope>
    <source>
        <strain evidence="2">214</strain>
    </source>
</reference>
<proteinExistence type="predicted"/>
<name>A0AAV5KHF3_9ROSI</name>
<comment type="caution">
    <text evidence="2">The sequence shown here is derived from an EMBL/GenBank/DDBJ whole genome shotgun (WGS) entry which is preliminary data.</text>
</comment>
<sequence>MAVRIASSPFLMSPARSSPRFWSIARSTSTVMPTRTRRATTNSRLGMPNSSRLSSAPSLI</sequence>